<dbReference type="EMBL" id="CP019630">
    <property type="protein sequence ID" value="AQQ04506.1"/>
    <property type="molecule type" value="Genomic_DNA"/>
</dbReference>
<feature type="transmembrane region" description="Helical" evidence="1">
    <location>
        <begin position="82"/>
        <end position="104"/>
    </location>
</feature>
<feature type="transmembrane region" description="Helical" evidence="1">
    <location>
        <begin position="201"/>
        <end position="223"/>
    </location>
</feature>
<name>A0ABM6I2C2_9HYPH</name>
<dbReference type="Proteomes" id="UP000188174">
    <property type="component" value="Chromosome"/>
</dbReference>
<protein>
    <recommendedName>
        <fullName evidence="2">Acyltransferase 3 domain-containing protein</fullName>
    </recommendedName>
</protein>
<gene>
    <name evidence="3" type="ORF">B0E33_13720</name>
</gene>
<accession>A0ABM6I2C2</accession>
<feature type="transmembrane region" description="Helical" evidence="1">
    <location>
        <begin position="168"/>
        <end position="189"/>
    </location>
</feature>
<proteinExistence type="predicted"/>
<evidence type="ECO:0000256" key="1">
    <source>
        <dbReference type="SAM" id="Phobius"/>
    </source>
</evidence>
<keyword evidence="1" id="KW-1133">Transmembrane helix</keyword>
<feature type="transmembrane region" description="Helical" evidence="1">
    <location>
        <begin position="235"/>
        <end position="252"/>
    </location>
</feature>
<keyword evidence="1" id="KW-0812">Transmembrane</keyword>
<keyword evidence="1" id="KW-0472">Membrane</keyword>
<feature type="transmembrane region" description="Helical" evidence="1">
    <location>
        <begin position="43"/>
        <end position="62"/>
    </location>
</feature>
<reference evidence="3 4" key="1">
    <citation type="submission" date="2017-02" db="EMBL/GenBank/DDBJ databases">
        <authorList>
            <person name="Jeong S."/>
        </authorList>
    </citation>
    <scope>NUCLEOTIDE SEQUENCE [LARGE SCALE GENOMIC DNA]</scope>
    <source>
        <strain evidence="3 4">RMAR6-6</strain>
    </source>
</reference>
<evidence type="ECO:0000313" key="4">
    <source>
        <dbReference type="Proteomes" id="UP000188174"/>
    </source>
</evidence>
<organism evidence="3 4">
    <name type="scientific">Roseibium algicola</name>
    <dbReference type="NCBI Taxonomy" id="2857014"/>
    <lineage>
        <taxon>Bacteria</taxon>
        <taxon>Pseudomonadati</taxon>
        <taxon>Pseudomonadota</taxon>
        <taxon>Alphaproteobacteria</taxon>
        <taxon>Hyphomicrobiales</taxon>
        <taxon>Stappiaceae</taxon>
        <taxon>Roseibium</taxon>
    </lineage>
</organism>
<evidence type="ECO:0000259" key="2">
    <source>
        <dbReference type="Pfam" id="PF01757"/>
    </source>
</evidence>
<feature type="transmembrane region" description="Helical" evidence="1">
    <location>
        <begin position="325"/>
        <end position="346"/>
    </location>
</feature>
<feature type="transmembrane region" description="Helical" evidence="1">
    <location>
        <begin position="12"/>
        <end position="31"/>
    </location>
</feature>
<feature type="transmembrane region" description="Helical" evidence="1">
    <location>
        <begin position="145"/>
        <end position="163"/>
    </location>
</feature>
<feature type="domain" description="Acyltransferase 3" evidence="2">
    <location>
        <begin position="14"/>
        <end position="344"/>
    </location>
</feature>
<dbReference type="InterPro" id="IPR050879">
    <property type="entry name" value="Acyltransferase_3"/>
</dbReference>
<dbReference type="Pfam" id="PF01757">
    <property type="entry name" value="Acyl_transf_3"/>
    <property type="match status" value="1"/>
</dbReference>
<keyword evidence="4" id="KW-1185">Reference proteome</keyword>
<feature type="transmembrane region" description="Helical" evidence="1">
    <location>
        <begin position="287"/>
        <end position="305"/>
    </location>
</feature>
<dbReference type="PANTHER" id="PTHR23028">
    <property type="entry name" value="ACETYLTRANSFERASE"/>
    <property type="match status" value="1"/>
</dbReference>
<dbReference type="InterPro" id="IPR002656">
    <property type="entry name" value="Acyl_transf_3_dom"/>
</dbReference>
<dbReference type="RefSeq" id="WP_077291498.1">
    <property type="nucleotide sequence ID" value="NZ_CP019630.1"/>
</dbReference>
<feature type="transmembrane region" description="Helical" evidence="1">
    <location>
        <begin position="258"/>
        <end position="275"/>
    </location>
</feature>
<sequence length="372" mass="42378">MNVTDGAAKVRLEQLTGLRFFAALLVFGVHFRWDTSGDFVKTIAEQGYVGVSFFFILSGFVLTQSYKTRILAGTMSFRDYFLLRIARLTPLHFLTGLPFLYFSIMQVEAIYSEEFSVIKTVLNLTYLQSWIPVSSIYFSLNAPSWSLSDEMFFYVCFFGLVAFSPRKLVAVTLGLGVVVFGSALLVQVFLGDVIFFGKYPFSHWLFYVFPGFRILEFLVGMVLHEVWRRGVRLPGAVQPLSYLLLFLAMWLAPDVPDPFRYSLFYLPVITLFFYAHLTEGAALTRVFSTRPLVLLGNASFAFYLVHQPSLHLMNIFLRPSIPADIVFFPVSLCITAVFSIFLYRIYEMPAERALKSWVKGKRSAQTPNEATS</sequence>
<evidence type="ECO:0000313" key="3">
    <source>
        <dbReference type="EMBL" id="AQQ04506.1"/>
    </source>
</evidence>
<dbReference type="PANTHER" id="PTHR23028:SF53">
    <property type="entry name" value="ACYL_TRANSF_3 DOMAIN-CONTAINING PROTEIN"/>
    <property type="match status" value="1"/>
</dbReference>